<comment type="catalytic activity">
    <reaction evidence="6">
        <text>isochorismate + 2-oxoglutarate + H(+) = 5-enolpyruvoyl-6-hydroxy-2-succinyl-cyclohex-3-ene-1-carboxylate + CO2</text>
        <dbReference type="Rhea" id="RHEA:25593"/>
        <dbReference type="ChEBI" id="CHEBI:15378"/>
        <dbReference type="ChEBI" id="CHEBI:16526"/>
        <dbReference type="ChEBI" id="CHEBI:16810"/>
        <dbReference type="ChEBI" id="CHEBI:29780"/>
        <dbReference type="ChEBI" id="CHEBI:58818"/>
        <dbReference type="EC" id="2.2.1.9"/>
    </reaction>
</comment>
<dbReference type="PANTHER" id="PTHR42916">
    <property type="entry name" value="2-SUCCINYL-5-ENOLPYRUVYL-6-HYDROXY-3-CYCLOHEXENE-1-CARBOXYLATE SYNTHASE"/>
    <property type="match status" value="1"/>
</dbReference>
<keyword evidence="5 6" id="KW-0464">Manganese</keyword>
<evidence type="ECO:0000256" key="2">
    <source>
        <dbReference type="ARBA" id="ARBA00022723"/>
    </source>
</evidence>
<dbReference type="Pfam" id="PF02776">
    <property type="entry name" value="TPP_enzyme_N"/>
    <property type="match status" value="1"/>
</dbReference>
<feature type="domain" description="Thiamine pyrophosphate enzyme TPP-binding" evidence="7">
    <location>
        <begin position="398"/>
        <end position="529"/>
    </location>
</feature>
<dbReference type="UniPathway" id="UPA01057">
    <property type="reaction ID" value="UER00164"/>
</dbReference>
<dbReference type="InterPro" id="IPR004433">
    <property type="entry name" value="MenaQ_synth_MenD"/>
</dbReference>
<dbReference type="GO" id="GO:0000287">
    <property type="term" value="F:magnesium ion binding"/>
    <property type="evidence" value="ECO:0007669"/>
    <property type="project" value="UniProtKB-UniRule"/>
</dbReference>
<dbReference type="HAMAP" id="MF_01659">
    <property type="entry name" value="MenD"/>
    <property type="match status" value="1"/>
</dbReference>
<evidence type="ECO:0000313" key="9">
    <source>
        <dbReference type="EMBL" id="MSS16508.1"/>
    </source>
</evidence>
<keyword evidence="1 6" id="KW-0808">Transferase</keyword>
<dbReference type="EC" id="2.2.1.9" evidence="6"/>
<dbReference type="RefSeq" id="WP_154326923.1">
    <property type="nucleotide sequence ID" value="NZ_CP045696.1"/>
</dbReference>
<comment type="caution">
    <text evidence="9">The sequence shown here is derived from an EMBL/GenBank/DDBJ whole genome shotgun (WGS) entry which is preliminary data.</text>
</comment>
<dbReference type="InterPro" id="IPR029061">
    <property type="entry name" value="THDP-binding"/>
</dbReference>
<dbReference type="EMBL" id="VULT01000002">
    <property type="protein sequence ID" value="MSS16508.1"/>
    <property type="molecule type" value="Genomic_DNA"/>
</dbReference>
<feature type="domain" description="Thiamine pyrophosphate enzyme N-terminal TPP-binding" evidence="8">
    <location>
        <begin position="10"/>
        <end position="111"/>
    </location>
</feature>
<dbReference type="CDD" id="cd07037">
    <property type="entry name" value="TPP_PYR_MenD"/>
    <property type="match status" value="1"/>
</dbReference>
<gene>
    <name evidence="6 9" type="primary">menD</name>
    <name evidence="9" type="ORF">FYJ29_01785</name>
</gene>
<proteinExistence type="inferred from homology"/>
<comment type="pathway">
    <text evidence="6">Quinol/quinone metabolism; menaquinone biosynthesis.</text>
</comment>
<keyword evidence="6" id="KW-0474">Menaquinone biosynthesis</keyword>
<dbReference type="InterPro" id="IPR011766">
    <property type="entry name" value="TPP_enzyme_TPP-bd"/>
</dbReference>
<dbReference type="UniPathway" id="UPA00079"/>
<comment type="cofactor">
    <cofactor evidence="6">
        <name>Mg(2+)</name>
        <dbReference type="ChEBI" id="CHEBI:18420"/>
    </cofactor>
    <cofactor evidence="6">
        <name>Mn(2+)</name>
        <dbReference type="ChEBI" id="CHEBI:29035"/>
    </cofactor>
</comment>
<dbReference type="GO" id="GO:0030976">
    <property type="term" value="F:thiamine pyrophosphate binding"/>
    <property type="evidence" value="ECO:0007669"/>
    <property type="project" value="UniProtKB-UniRule"/>
</dbReference>
<keyword evidence="4 6" id="KW-0786">Thiamine pyrophosphate</keyword>
<dbReference type="Gene3D" id="3.40.50.1220">
    <property type="entry name" value="TPP-binding domain"/>
    <property type="match status" value="1"/>
</dbReference>
<evidence type="ECO:0000259" key="7">
    <source>
        <dbReference type="Pfam" id="PF02775"/>
    </source>
</evidence>
<dbReference type="AlphaFoldDB" id="A0A6L5XBB6"/>
<comment type="similarity">
    <text evidence="6">Belongs to the TPP enzyme family. MenD subfamily.</text>
</comment>
<comment type="pathway">
    <text evidence="6">Quinol/quinone metabolism; 1,4-dihydroxy-2-naphthoate biosynthesis; 1,4-dihydroxy-2-naphthoate from chorismate: step 2/7.</text>
</comment>
<dbReference type="Pfam" id="PF02775">
    <property type="entry name" value="TPP_enzyme_C"/>
    <property type="match status" value="1"/>
</dbReference>
<evidence type="ECO:0000313" key="10">
    <source>
        <dbReference type="Proteomes" id="UP000483362"/>
    </source>
</evidence>
<comment type="function">
    <text evidence="6">Catalyzes the thiamine diphosphate-dependent decarboxylation of 2-oxoglutarate and the subsequent addition of the resulting succinic semialdehyde-thiamine pyrophosphate anion to isochorismate to yield 2-succinyl-5-enolpyruvyl-6-hydroxy-3-cyclohexene-1-carboxylate (SEPHCHC).</text>
</comment>
<protein>
    <recommendedName>
        <fullName evidence="6">2-succinyl-5-enolpyruvyl-6-hydroxy-3-cyclohexene-1-carboxylate synthase</fullName>
        <shortName evidence="6">SEPHCHC synthase</shortName>
        <ecNumber evidence="6">2.2.1.9</ecNumber>
    </recommendedName>
    <alternativeName>
        <fullName evidence="6">Menaquinone biosynthesis protein MenD</fullName>
    </alternativeName>
</protein>
<dbReference type="GO" id="GO:0070204">
    <property type="term" value="F:2-succinyl-5-enolpyruvyl-6-hydroxy-3-cyclohexene-1-carboxylic-acid synthase activity"/>
    <property type="evidence" value="ECO:0007669"/>
    <property type="project" value="UniProtKB-UniRule"/>
</dbReference>
<dbReference type="Proteomes" id="UP000483362">
    <property type="component" value="Unassembled WGS sequence"/>
</dbReference>
<dbReference type="GO" id="GO:0030145">
    <property type="term" value="F:manganese ion binding"/>
    <property type="evidence" value="ECO:0007669"/>
    <property type="project" value="UniProtKB-UniRule"/>
</dbReference>
<dbReference type="InterPro" id="IPR012001">
    <property type="entry name" value="Thiamin_PyroP_enz_TPP-bd_dom"/>
</dbReference>
<evidence type="ECO:0000256" key="5">
    <source>
        <dbReference type="ARBA" id="ARBA00023211"/>
    </source>
</evidence>
<name>A0A6L5XBB6_9BACT</name>
<evidence type="ECO:0000259" key="8">
    <source>
        <dbReference type="Pfam" id="PF02776"/>
    </source>
</evidence>
<keyword evidence="3 6" id="KW-0460">Magnesium</keyword>
<dbReference type="PIRSF" id="PIRSF004983">
    <property type="entry name" value="MenD"/>
    <property type="match status" value="1"/>
</dbReference>
<keyword evidence="2 6" id="KW-0479">Metal-binding</keyword>
<evidence type="ECO:0000256" key="4">
    <source>
        <dbReference type="ARBA" id="ARBA00023052"/>
    </source>
</evidence>
<keyword evidence="10" id="KW-1185">Reference proteome</keyword>
<evidence type="ECO:0000256" key="3">
    <source>
        <dbReference type="ARBA" id="ARBA00022842"/>
    </source>
</evidence>
<comment type="cofactor">
    <cofactor evidence="6">
        <name>thiamine diphosphate</name>
        <dbReference type="ChEBI" id="CHEBI:58937"/>
    </cofactor>
    <text evidence="6">Binds 1 thiamine pyrophosphate per subunit.</text>
</comment>
<evidence type="ECO:0000256" key="1">
    <source>
        <dbReference type="ARBA" id="ARBA00022679"/>
    </source>
</evidence>
<dbReference type="NCBIfam" id="TIGR00173">
    <property type="entry name" value="menD"/>
    <property type="match status" value="1"/>
</dbReference>
<reference evidence="9 10" key="1">
    <citation type="submission" date="2019-08" db="EMBL/GenBank/DDBJ databases">
        <title>In-depth cultivation of the pig gut microbiome towards novel bacterial diversity and tailored functional studies.</title>
        <authorList>
            <person name="Wylensek D."/>
            <person name="Hitch T.C.A."/>
            <person name="Clavel T."/>
        </authorList>
    </citation>
    <scope>NUCLEOTIDE SEQUENCE [LARGE SCALE GENOMIC DNA]</scope>
    <source>
        <strain evidence="9 10">Oil-RF-744-WCA-WT-10</strain>
    </source>
</reference>
<dbReference type="PANTHER" id="PTHR42916:SF1">
    <property type="entry name" value="PROTEIN PHYLLO, CHLOROPLASTIC"/>
    <property type="match status" value="1"/>
</dbReference>
<comment type="subunit">
    <text evidence="6">Homodimer.</text>
</comment>
<evidence type="ECO:0000256" key="6">
    <source>
        <dbReference type="HAMAP-Rule" id="MF_01659"/>
    </source>
</evidence>
<dbReference type="Gene3D" id="3.40.50.970">
    <property type="match status" value="2"/>
</dbReference>
<accession>A0A6L5XBB6</accession>
<sequence>MYCNKDNVNQLTALLVAHGIRHAVVCPGSRNGAIVHNLNACPGITCHAVTDERSAAFYALGLAQATQAPVVVCVTSGTALLNTAPAVAEATFQHHGIVVISADRPSAWIGQLDGQTMPQPGALGTFVARCVNLPEPHDALTRWECNRLVNEALITAWKQDRPSVHINVPISEPLFEFTTPELPAERAITCTESHTASCSAMASDYAQARKPMIVIGQLDGHCNGLQDSIARIARQAVVLSEPLSPTGQPSHCDEVLHAVGADEAYMPDFVLYAGGTIVSKRLKKFLRLASSAAMWELDESVHDTFMHLKGVVDCDLATALDWLHNARQASLQAGENAYVTRWHHALDVARDHAATFEPQYSQLRAVQLLERELDMQQGWHCHYANSTAVRLAGIYARHYVWCNRGINGIDGSTSTAAGYAAATPHRVMLVTGDLSFFYDQNALWNQDLRGNLRIMLLNNGMGGIFNQLKGLDKSPARDTMIAGSHHTSAQGLCQACRVSYLAARNEQELETGLQELTAATSDRPIVLEVFTRPEADAEEYKRYYSTLHIESGR</sequence>
<dbReference type="GO" id="GO:0009234">
    <property type="term" value="P:menaquinone biosynthetic process"/>
    <property type="evidence" value="ECO:0007669"/>
    <property type="project" value="UniProtKB-UniRule"/>
</dbReference>
<organism evidence="9 10">
    <name type="scientific">Sodaliphilus pleomorphus</name>
    <dbReference type="NCBI Taxonomy" id="2606626"/>
    <lineage>
        <taxon>Bacteria</taxon>
        <taxon>Pseudomonadati</taxon>
        <taxon>Bacteroidota</taxon>
        <taxon>Bacteroidia</taxon>
        <taxon>Bacteroidales</taxon>
        <taxon>Muribaculaceae</taxon>
        <taxon>Sodaliphilus</taxon>
    </lineage>
</organism>
<dbReference type="SUPFAM" id="SSF52518">
    <property type="entry name" value="Thiamin diphosphate-binding fold (THDP-binding)"/>
    <property type="match status" value="2"/>
</dbReference>